<sequence length="332" mass="38744">MAVLFEPPFERPEAMAPPFVLPAAVALGSLLPRPKDDPRALRGGDLLLRPNEDLETYLKMDLIPEKLDTIHRHLHYAGAPRLARPLHRQRLMGREIIITEDVSEHLVWHQSKIFIKPLRAYLLDYDFWLRHLCSSELHKSACGFLLSYIWLVSWESDLTVAHDTHLFPKDLDWDTWTTFVASFMDRVDTKHLYQVAARYEYGELRLSRLDRIYRYTPTVFSMQNMFRGFLAPSTWYQDVFRRNFRWFLAVFAILSVALSAMQVALSTEPLNEDHSFQQASYGFAVFSLVAIAGFLVAIFLTWIVLALFFYSSAKWYHRRVHLERTKRTGGSV</sequence>
<dbReference type="InterPro" id="IPR046536">
    <property type="entry name" value="DUF6601"/>
</dbReference>
<keyword evidence="1" id="KW-1133">Transmembrane helix</keyword>
<reference evidence="2 3" key="1">
    <citation type="journal article" date="2025" name="Microbiol. Resour. Announc.">
        <title>Draft genome sequences for Neonectria magnoliae and Neonectria punicea, canker pathogens of Liriodendron tulipifera and Acer saccharum in West Virginia.</title>
        <authorList>
            <person name="Petronek H.M."/>
            <person name="Kasson M.T."/>
            <person name="Metheny A.M."/>
            <person name="Stauder C.M."/>
            <person name="Lovett B."/>
            <person name="Lynch S.C."/>
            <person name="Garnas J.R."/>
            <person name="Kasson L.R."/>
            <person name="Stajich J.E."/>
        </authorList>
    </citation>
    <scope>NUCLEOTIDE SEQUENCE [LARGE SCALE GENOMIC DNA]</scope>
    <source>
        <strain evidence="2 3">NRRL 64651</strain>
    </source>
</reference>
<keyword evidence="1" id="KW-0472">Membrane</keyword>
<dbReference type="EMBL" id="JAZAVK010000079">
    <property type="protein sequence ID" value="KAK7425601.1"/>
    <property type="molecule type" value="Genomic_DNA"/>
</dbReference>
<accession>A0ABR1HX35</accession>
<evidence type="ECO:0000256" key="1">
    <source>
        <dbReference type="SAM" id="Phobius"/>
    </source>
</evidence>
<organism evidence="2 3">
    <name type="scientific">Neonectria magnoliae</name>
    <dbReference type="NCBI Taxonomy" id="2732573"/>
    <lineage>
        <taxon>Eukaryota</taxon>
        <taxon>Fungi</taxon>
        <taxon>Dikarya</taxon>
        <taxon>Ascomycota</taxon>
        <taxon>Pezizomycotina</taxon>
        <taxon>Sordariomycetes</taxon>
        <taxon>Hypocreomycetidae</taxon>
        <taxon>Hypocreales</taxon>
        <taxon>Nectriaceae</taxon>
        <taxon>Neonectria</taxon>
    </lineage>
</organism>
<keyword evidence="1" id="KW-0812">Transmembrane</keyword>
<feature type="transmembrane region" description="Helical" evidence="1">
    <location>
        <begin position="14"/>
        <end position="32"/>
    </location>
</feature>
<feature type="transmembrane region" description="Helical" evidence="1">
    <location>
        <begin position="285"/>
        <end position="310"/>
    </location>
</feature>
<dbReference type="Proteomes" id="UP001498421">
    <property type="component" value="Unassembled WGS sequence"/>
</dbReference>
<name>A0ABR1HX35_9HYPO</name>
<gene>
    <name evidence="2" type="ORF">QQZ08_007924</name>
</gene>
<evidence type="ECO:0008006" key="4">
    <source>
        <dbReference type="Google" id="ProtNLM"/>
    </source>
</evidence>
<protein>
    <recommendedName>
        <fullName evidence="4">Subtilisin-like serine protease</fullName>
    </recommendedName>
</protein>
<evidence type="ECO:0000313" key="2">
    <source>
        <dbReference type="EMBL" id="KAK7425601.1"/>
    </source>
</evidence>
<comment type="caution">
    <text evidence="2">The sequence shown here is derived from an EMBL/GenBank/DDBJ whole genome shotgun (WGS) entry which is preliminary data.</text>
</comment>
<keyword evidence="3" id="KW-1185">Reference proteome</keyword>
<feature type="transmembrane region" description="Helical" evidence="1">
    <location>
        <begin position="246"/>
        <end position="265"/>
    </location>
</feature>
<evidence type="ECO:0000313" key="3">
    <source>
        <dbReference type="Proteomes" id="UP001498421"/>
    </source>
</evidence>
<dbReference type="Pfam" id="PF20246">
    <property type="entry name" value="DUF6601"/>
    <property type="match status" value="1"/>
</dbReference>
<proteinExistence type="predicted"/>
<dbReference type="PANTHER" id="PTHR34414:SF1">
    <property type="entry name" value="SUBTILISIN-LIKE SERINE PROTEASE"/>
    <property type="match status" value="1"/>
</dbReference>
<dbReference type="PANTHER" id="PTHR34414">
    <property type="entry name" value="HET DOMAIN-CONTAINING PROTEIN-RELATED"/>
    <property type="match status" value="1"/>
</dbReference>